<sequence length="1288" mass="143497">MSGIPSVIIRFICHIPLGFLASNGMGMYNQMKDLGSIYDDVPHGQSFLQGARIIGGVGWPLFAYNFVCFGLTGFLGGLWLAAIGLIDLVFAITLIAGTAMLASFLPRTYGDCNSAYEWRDGPDGRNFFSEAVRGGQWNGYRKAEDLCHGMVQHWAFCIAATIIYGISACINLAIGLRQHHTDRRFSRTRGACLPSSLLPRPVAFVMRHFAPSFIFIYHFTCKFFARWKRMGAQPYEYRELLGLTARGDLGSEPSLPFKVTSFLAEELHFVELLNLATSTTQMGAMLLGTKNPLRQLEELRPLTCAGMDKSQCRVCDAQVCSDCDTIVPLPKTQAARHLELTRGRSMSRLKVIRIAKLLASSPSSITPAPSLPWTSLGAARDHLLDELEALYWDGAAAELDNVVRTLRAWHHEQHPNLADVTVEDEDDDNVYGFDTFLDQVSEEAREKCIRELRDRKEGSRYGFDPPTVYEAALSDVIRERKAELVSAQLKAAVRKALKGTPKLRRPQQRAWMLLQAAGFLDIDKLIEQRPPPEGLRHAKRPAIPQLAPAKFDKDWIPKFEPLRCLRPECKAVICGSMYKSQGKNSESSTICEDCYWRFHHGRPSASSYVKAYKHCVLRESVSSETSRSICLCRDVDHLDTSGKPTSLFPVGRTAKHVDVAGTGTPQCGLLKLGEAVATAKYNGLEEVAGQKGVRVLKVEEKQRRRSYKTGIDAAKYEAMLRERPTDPGDDDDVPSFIRQFADTNPFGHVHMSLRVGPLVVENGVAHTKGGARIGLRELPVYYERARQRLDRVLLVDGTPDRVLWKSNQPASQPKRYKAIMKQVVGLPFSGILPHEAELEIVRDLLDASECTTDESNNNEKSPRASRIQLVMVKLKALISSRVRLYLRHVADVLVDPSINLSWSPKQNNCLTFCNKIVDADLFRPLVRGHSDDKTQPLYLLSFVCPERGYVKPSVRTKHDVPSGLLEDYLRRFYFGRHHDADMLDSLQEYWYDWGAFGGPLFRNQDMFPWDCTEAYGRHPTKCGDCNLAKHLWAFPFDSWSATALHLARGQDMYAPAKVEPRLSASGPSADSKSWTRNRLQVLAASSKLYRGVAAMARTPLFCRTTAWLHKEGEGLLQQHPSLSRVRMGGIHRAQPFSHDFDSGTQADYFLAPWAILPRDEQIADYQKLRDARASLADVDSDAASARLAKPPFQTKTATRDFGGFGGRRSGAVGSYYSYSSHTTATNNAQIVWIADAGFTPDACDAERGTGACGGDSASSSGVNCGSGLLHYCAQLSNTHKSSFTWKNC</sequence>
<comment type="caution">
    <text evidence="2">The sequence shown here is derived from an EMBL/GenBank/DDBJ whole genome shotgun (WGS) entry which is preliminary data.</text>
</comment>
<proteinExistence type="predicted"/>
<feature type="transmembrane region" description="Helical" evidence="1">
    <location>
        <begin position="197"/>
        <end position="219"/>
    </location>
</feature>
<keyword evidence="1" id="KW-0812">Transmembrane</keyword>
<feature type="transmembrane region" description="Helical" evidence="1">
    <location>
        <begin position="153"/>
        <end position="176"/>
    </location>
</feature>
<evidence type="ECO:0000313" key="2">
    <source>
        <dbReference type="EMBL" id="OAQ75414.1"/>
    </source>
</evidence>
<keyword evidence="1" id="KW-0472">Membrane</keyword>
<evidence type="ECO:0000313" key="3">
    <source>
        <dbReference type="Proteomes" id="UP000078240"/>
    </source>
</evidence>
<evidence type="ECO:0000256" key="1">
    <source>
        <dbReference type="SAM" id="Phobius"/>
    </source>
</evidence>
<dbReference type="EMBL" id="LSBH01000008">
    <property type="protein sequence ID" value="OAQ75414.1"/>
    <property type="molecule type" value="Genomic_DNA"/>
</dbReference>
<organism evidence="2 3">
    <name type="scientific">Purpureocillium lilacinum</name>
    <name type="common">Paecilomyces lilacinus</name>
    <dbReference type="NCBI Taxonomy" id="33203"/>
    <lineage>
        <taxon>Eukaryota</taxon>
        <taxon>Fungi</taxon>
        <taxon>Dikarya</taxon>
        <taxon>Ascomycota</taxon>
        <taxon>Pezizomycotina</taxon>
        <taxon>Sordariomycetes</taxon>
        <taxon>Hypocreomycetidae</taxon>
        <taxon>Hypocreales</taxon>
        <taxon>Ophiocordycipitaceae</taxon>
        <taxon>Purpureocillium</taxon>
    </lineage>
</organism>
<gene>
    <name evidence="2" type="ORF">VFPBJ_09387</name>
</gene>
<dbReference type="Proteomes" id="UP000078240">
    <property type="component" value="Unassembled WGS sequence"/>
</dbReference>
<name>A0A179GC69_PURLI</name>
<accession>A0A179GC69</accession>
<reference evidence="2 3" key="1">
    <citation type="submission" date="2016-01" db="EMBL/GenBank/DDBJ databases">
        <title>Biosynthesis of antibiotic leucinostatins and their inhibition on Phytophthora in bio-control Purpureocillium lilacinum.</title>
        <authorList>
            <person name="Wang G."/>
            <person name="Liu Z."/>
            <person name="Lin R."/>
            <person name="Li E."/>
            <person name="Mao Z."/>
            <person name="Ling J."/>
            <person name="Yin W."/>
            <person name="Xie B."/>
        </authorList>
    </citation>
    <scope>NUCLEOTIDE SEQUENCE [LARGE SCALE GENOMIC DNA]</scope>
    <source>
        <strain evidence="2">PLBJ-1</strain>
    </source>
</reference>
<keyword evidence="1" id="KW-1133">Transmembrane helix</keyword>
<protein>
    <submittedName>
        <fullName evidence="2">Uncharacterized protein</fullName>
    </submittedName>
</protein>
<feature type="transmembrane region" description="Helical" evidence="1">
    <location>
        <begin position="7"/>
        <end position="28"/>
    </location>
</feature>
<feature type="transmembrane region" description="Helical" evidence="1">
    <location>
        <begin position="88"/>
        <end position="105"/>
    </location>
</feature>